<gene>
    <name evidence="13" type="ORF">NDU88_003964</name>
</gene>
<dbReference type="PANTHER" id="PTHR24027">
    <property type="entry name" value="CADHERIN-23"/>
    <property type="match status" value="1"/>
</dbReference>
<dbReference type="GO" id="GO:0016342">
    <property type="term" value="C:catenin complex"/>
    <property type="evidence" value="ECO:0007669"/>
    <property type="project" value="TreeGrafter"/>
</dbReference>
<evidence type="ECO:0000256" key="8">
    <source>
        <dbReference type="ARBA" id="ARBA00023136"/>
    </source>
</evidence>
<evidence type="ECO:0000313" key="13">
    <source>
        <dbReference type="EMBL" id="KAJ1083809.1"/>
    </source>
</evidence>
<dbReference type="InterPro" id="IPR020894">
    <property type="entry name" value="Cadherin_CS"/>
</dbReference>
<evidence type="ECO:0000256" key="10">
    <source>
        <dbReference type="PROSITE-ProRule" id="PRU00043"/>
    </source>
</evidence>
<comment type="subcellular location">
    <subcellularLocation>
        <location evidence="1">Cell membrane</location>
        <topology evidence="1">Single-pass type I membrane protein</topology>
    </subcellularLocation>
</comment>
<protein>
    <recommendedName>
        <fullName evidence="12">Cadherin domain-containing protein</fullName>
    </recommendedName>
</protein>
<dbReference type="GO" id="GO:0016477">
    <property type="term" value="P:cell migration"/>
    <property type="evidence" value="ECO:0007669"/>
    <property type="project" value="TreeGrafter"/>
</dbReference>
<dbReference type="InterPro" id="IPR002126">
    <property type="entry name" value="Cadherin-like_dom"/>
</dbReference>
<feature type="compositionally biased region" description="Basic and acidic residues" evidence="11">
    <location>
        <begin position="21"/>
        <end position="39"/>
    </location>
</feature>
<keyword evidence="7" id="KW-1133">Transmembrane helix</keyword>
<evidence type="ECO:0000256" key="11">
    <source>
        <dbReference type="SAM" id="MobiDB-lite"/>
    </source>
</evidence>
<dbReference type="FunFam" id="2.60.40.60:FF:000019">
    <property type="entry name" value="Cadherin 2"/>
    <property type="match status" value="1"/>
</dbReference>
<dbReference type="SUPFAM" id="SSF49313">
    <property type="entry name" value="Cadherin-like"/>
    <property type="match status" value="4"/>
</dbReference>
<dbReference type="FunFam" id="2.60.40.60:FF:000027">
    <property type="entry name" value="Cadherin 2"/>
    <property type="match status" value="1"/>
</dbReference>
<feature type="region of interest" description="Disordered" evidence="11">
    <location>
        <begin position="1"/>
        <end position="73"/>
    </location>
</feature>
<dbReference type="SMART" id="SM00112">
    <property type="entry name" value="CA"/>
    <property type="match status" value="3"/>
</dbReference>
<dbReference type="FunFam" id="2.60.40.60:FF:000011">
    <property type="entry name" value="Cadherin 1"/>
    <property type="match status" value="1"/>
</dbReference>
<dbReference type="EMBL" id="JANPWB010000016">
    <property type="protein sequence ID" value="KAJ1083809.1"/>
    <property type="molecule type" value="Genomic_DNA"/>
</dbReference>
<dbReference type="GO" id="GO:0008013">
    <property type="term" value="F:beta-catenin binding"/>
    <property type="evidence" value="ECO:0007669"/>
    <property type="project" value="TreeGrafter"/>
</dbReference>
<organism evidence="13 14">
    <name type="scientific">Pleurodeles waltl</name>
    <name type="common">Iberian ribbed newt</name>
    <dbReference type="NCBI Taxonomy" id="8319"/>
    <lineage>
        <taxon>Eukaryota</taxon>
        <taxon>Metazoa</taxon>
        <taxon>Chordata</taxon>
        <taxon>Craniata</taxon>
        <taxon>Vertebrata</taxon>
        <taxon>Euteleostomi</taxon>
        <taxon>Amphibia</taxon>
        <taxon>Batrachia</taxon>
        <taxon>Caudata</taxon>
        <taxon>Salamandroidea</taxon>
        <taxon>Salamandridae</taxon>
        <taxon>Pleurodelinae</taxon>
        <taxon>Pleurodeles</taxon>
    </lineage>
</organism>
<dbReference type="GO" id="GO:0007156">
    <property type="term" value="P:homophilic cell adhesion via plasma membrane adhesion molecules"/>
    <property type="evidence" value="ECO:0007669"/>
    <property type="project" value="InterPro"/>
</dbReference>
<dbReference type="Proteomes" id="UP001066276">
    <property type="component" value="Chromosome 12"/>
</dbReference>
<dbReference type="GO" id="GO:0044331">
    <property type="term" value="P:cell-cell adhesion mediated by cadherin"/>
    <property type="evidence" value="ECO:0007669"/>
    <property type="project" value="TreeGrafter"/>
</dbReference>
<keyword evidence="4" id="KW-0677">Repeat</keyword>
<feature type="domain" description="Cadherin" evidence="12">
    <location>
        <begin position="436"/>
        <end position="520"/>
    </location>
</feature>
<dbReference type="CDD" id="cd11304">
    <property type="entry name" value="Cadherin_repeat"/>
    <property type="match status" value="3"/>
</dbReference>
<dbReference type="GO" id="GO:0034332">
    <property type="term" value="P:adherens junction organization"/>
    <property type="evidence" value="ECO:0007669"/>
    <property type="project" value="TreeGrafter"/>
</dbReference>
<dbReference type="GO" id="GO:0000902">
    <property type="term" value="P:cell morphogenesis"/>
    <property type="evidence" value="ECO:0007669"/>
    <property type="project" value="TreeGrafter"/>
</dbReference>
<name>A0AAV7L0I9_PLEWA</name>
<dbReference type="Pfam" id="PF00028">
    <property type="entry name" value="Cadherin"/>
    <property type="match status" value="4"/>
</dbReference>
<dbReference type="GO" id="GO:0005912">
    <property type="term" value="C:adherens junction"/>
    <property type="evidence" value="ECO:0007669"/>
    <property type="project" value="TreeGrafter"/>
</dbReference>
<keyword evidence="2" id="KW-1003">Cell membrane</keyword>
<evidence type="ECO:0000256" key="2">
    <source>
        <dbReference type="ARBA" id="ARBA00022475"/>
    </source>
</evidence>
<feature type="domain" description="Cadherin" evidence="12">
    <location>
        <begin position="269"/>
        <end position="327"/>
    </location>
</feature>
<dbReference type="GO" id="GO:0016339">
    <property type="term" value="P:calcium-dependent cell-cell adhesion via plasma membrane cell adhesion molecules"/>
    <property type="evidence" value="ECO:0007669"/>
    <property type="project" value="TreeGrafter"/>
</dbReference>
<evidence type="ECO:0000256" key="5">
    <source>
        <dbReference type="ARBA" id="ARBA00022837"/>
    </source>
</evidence>
<reference evidence="13" key="1">
    <citation type="journal article" date="2022" name="bioRxiv">
        <title>Sequencing and chromosome-scale assembly of the giantPleurodeles waltlgenome.</title>
        <authorList>
            <person name="Brown T."/>
            <person name="Elewa A."/>
            <person name="Iarovenko S."/>
            <person name="Subramanian E."/>
            <person name="Araus A.J."/>
            <person name="Petzold A."/>
            <person name="Susuki M."/>
            <person name="Suzuki K.-i.T."/>
            <person name="Hayashi T."/>
            <person name="Toyoda A."/>
            <person name="Oliveira C."/>
            <person name="Osipova E."/>
            <person name="Leigh N.D."/>
            <person name="Simon A."/>
            <person name="Yun M.H."/>
        </authorList>
    </citation>
    <scope>NUCLEOTIDE SEQUENCE</scope>
    <source>
        <strain evidence="13">20211129_DDA</strain>
        <tissue evidence="13">Liver</tissue>
    </source>
</reference>
<dbReference type="PROSITE" id="PS50268">
    <property type="entry name" value="CADHERIN_2"/>
    <property type="match status" value="4"/>
</dbReference>
<dbReference type="PROSITE" id="PS00232">
    <property type="entry name" value="CADHERIN_1"/>
    <property type="match status" value="1"/>
</dbReference>
<dbReference type="GO" id="GO:0005737">
    <property type="term" value="C:cytoplasm"/>
    <property type="evidence" value="ECO:0007669"/>
    <property type="project" value="TreeGrafter"/>
</dbReference>
<evidence type="ECO:0000256" key="3">
    <source>
        <dbReference type="ARBA" id="ARBA00022692"/>
    </source>
</evidence>
<feature type="compositionally biased region" description="Basic and acidic residues" evidence="11">
    <location>
        <begin position="53"/>
        <end position="64"/>
    </location>
</feature>
<dbReference type="GO" id="GO:0045296">
    <property type="term" value="F:cadherin binding"/>
    <property type="evidence" value="ECO:0007669"/>
    <property type="project" value="TreeGrafter"/>
</dbReference>
<dbReference type="InterPro" id="IPR039808">
    <property type="entry name" value="Cadherin"/>
</dbReference>
<keyword evidence="9" id="KW-0325">Glycoprotein</keyword>
<dbReference type="GO" id="GO:0007043">
    <property type="term" value="P:cell-cell junction assembly"/>
    <property type="evidence" value="ECO:0007669"/>
    <property type="project" value="TreeGrafter"/>
</dbReference>
<keyword evidence="8" id="KW-0472">Membrane</keyword>
<keyword evidence="6" id="KW-0130">Cell adhesion</keyword>
<evidence type="ECO:0000256" key="6">
    <source>
        <dbReference type="ARBA" id="ARBA00022889"/>
    </source>
</evidence>
<keyword evidence="3" id="KW-0812">Transmembrane</keyword>
<evidence type="ECO:0000256" key="4">
    <source>
        <dbReference type="ARBA" id="ARBA00022737"/>
    </source>
</evidence>
<sequence>MKRTPQRARSGGATTVGAEARSADRGKDDNGSRKLRSTDGRTMVPNTGEEPDERCQACKHDQPEARTPVAHPGLRRKKRHWVIHTITVTENERGLYPKRLVQINSILEKTNKVFYFITGEGVDQPPEGLFSCERDTGWLLVTQPLDREKKDQYLLRSHTVFENGMPAEEPMEIIINVMDQNDNRPVFTESVFRGSVAEMAKPDPDRTGTRILHILQIFSETYDMLFMNASESILLPLTGYIGPFYWAQDIHVTDLGFKYLGVYLSPDAGTSVMVISATDLDDSENVNNGIVGYSILNQEPKEPTDHVFTVNKETGVISVNASGLDREYIGIVPENEERFEVQRLIVSDGDEANTETSKAVYKIVKGNEGGFFEVTTDPVTNDGILTTAKGLDFEREEQHVLYIIVQNKVPFVHGLQTSTATVTVNVQDSNEAPVFDPPVLNVQVFEDLRFGQRIATIRGQDPDTKQNQKIRYIVGNDPAKWLAIDSESGTLTGKGNLDREDMRFVLNDTYTVEVLAVDNGMVLLE</sequence>
<dbReference type="PRINTS" id="PR00205">
    <property type="entry name" value="CADHERIN"/>
</dbReference>
<accession>A0AAV7L0I9</accession>
<feature type="domain" description="Cadherin" evidence="12">
    <location>
        <begin position="83"/>
        <end position="187"/>
    </location>
</feature>
<dbReference type="PANTHER" id="PTHR24027:SF319">
    <property type="entry name" value="CADHERIN-1"/>
    <property type="match status" value="1"/>
</dbReference>
<evidence type="ECO:0000256" key="7">
    <source>
        <dbReference type="ARBA" id="ARBA00022989"/>
    </source>
</evidence>
<evidence type="ECO:0000256" key="9">
    <source>
        <dbReference type="ARBA" id="ARBA00023180"/>
    </source>
</evidence>
<dbReference type="Gene3D" id="2.60.40.60">
    <property type="entry name" value="Cadherins"/>
    <property type="match status" value="4"/>
</dbReference>
<feature type="domain" description="Cadherin" evidence="12">
    <location>
        <begin position="324"/>
        <end position="435"/>
    </location>
</feature>
<evidence type="ECO:0000313" key="14">
    <source>
        <dbReference type="Proteomes" id="UP001066276"/>
    </source>
</evidence>
<keyword evidence="5 10" id="KW-0106">Calcium</keyword>
<evidence type="ECO:0000259" key="12">
    <source>
        <dbReference type="PROSITE" id="PS50268"/>
    </source>
</evidence>
<dbReference type="InterPro" id="IPR015919">
    <property type="entry name" value="Cadherin-like_sf"/>
</dbReference>
<dbReference type="GO" id="GO:0005509">
    <property type="term" value="F:calcium ion binding"/>
    <property type="evidence" value="ECO:0007669"/>
    <property type="project" value="UniProtKB-UniRule"/>
</dbReference>
<evidence type="ECO:0000256" key="1">
    <source>
        <dbReference type="ARBA" id="ARBA00004251"/>
    </source>
</evidence>
<dbReference type="AlphaFoldDB" id="A0AAV7L0I9"/>
<keyword evidence="14" id="KW-1185">Reference proteome</keyword>
<proteinExistence type="predicted"/>
<comment type="caution">
    <text evidence="13">The sequence shown here is derived from an EMBL/GenBank/DDBJ whole genome shotgun (WGS) entry which is preliminary data.</text>
</comment>